<feature type="transmembrane region" description="Helical" evidence="8">
    <location>
        <begin position="62"/>
        <end position="80"/>
    </location>
</feature>
<proteinExistence type="inferred from homology"/>
<dbReference type="AlphaFoldDB" id="A0A0R1ZDM1"/>
<dbReference type="Gene3D" id="1.20.1080.10">
    <property type="entry name" value="Glycerol uptake facilitator protein"/>
    <property type="match status" value="1"/>
</dbReference>
<feature type="transmembrane region" description="Helical" evidence="8">
    <location>
        <begin position="212"/>
        <end position="234"/>
    </location>
</feature>
<evidence type="ECO:0000256" key="1">
    <source>
        <dbReference type="ARBA" id="ARBA00004141"/>
    </source>
</evidence>
<evidence type="ECO:0000256" key="8">
    <source>
        <dbReference type="SAM" id="Phobius"/>
    </source>
</evidence>
<dbReference type="PRINTS" id="PR00783">
    <property type="entry name" value="MINTRINSICP"/>
</dbReference>
<dbReference type="STRING" id="1423820.FC64_GL000205"/>
<evidence type="ECO:0000313" key="10">
    <source>
        <dbReference type="Proteomes" id="UP000051291"/>
    </source>
</evidence>
<evidence type="ECO:0000256" key="2">
    <source>
        <dbReference type="ARBA" id="ARBA00006175"/>
    </source>
</evidence>
<keyword evidence="5 8" id="KW-1133">Transmembrane helix</keyword>
<feature type="transmembrane region" description="Helical" evidence="8">
    <location>
        <begin position="37"/>
        <end position="56"/>
    </location>
</feature>
<feature type="transmembrane region" description="Helical" evidence="8">
    <location>
        <begin position="134"/>
        <end position="152"/>
    </location>
</feature>
<keyword evidence="10" id="KW-1185">Reference proteome</keyword>
<evidence type="ECO:0000256" key="7">
    <source>
        <dbReference type="RuleBase" id="RU000477"/>
    </source>
</evidence>
<evidence type="ECO:0000313" key="9">
    <source>
        <dbReference type="EMBL" id="KRM52928.1"/>
    </source>
</evidence>
<dbReference type="Pfam" id="PF00230">
    <property type="entry name" value="MIP"/>
    <property type="match status" value="1"/>
</dbReference>
<dbReference type="GO" id="GO:0015254">
    <property type="term" value="F:glycerol channel activity"/>
    <property type="evidence" value="ECO:0007669"/>
    <property type="project" value="TreeGrafter"/>
</dbReference>
<protein>
    <submittedName>
        <fullName evidence="9">Glycerol uptake facilitator related permease (Major Intrinsic protein family)</fullName>
    </submittedName>
</protein>
<evidence type="ECO:0000256" key="5">
    <source>
        <dbReference type="ARBA" id="ARBA00022989"/>
    </source>
</evidence>
<dbReference type="PANTHER" id="PTHR43829">
    <property type="entry name" value="AQUAPORIN OR AQUAGLYCEROPORIN RELATED"/>
    <property type="match status" value="1"/>
</dbReference>
<comment type="similarity">
    <text evidence="2 7">Belongs to the MIP/aquaporin (TC 1.A.8) family.</text>
</comment>
<dbReference type="EMBL" id="AYYZ01000012">
    <property type="protein sequence ID" value="KRM52928.1"/>
    <property type="molecule type" value="Genomic_DNA"/>
</dbReference>
<dbReference type="InterPro" id="IPR000425">
    <property type="entry name" value="MIP"/>
</dbReference>
<comment type="caution">
    <text evidence="9">The sequence shown here is derived from an EMBL/GenBank/DDBJ whole genome shotgun (WGS) entry which is preliminary data.</text>
</comment>
<keyword evidence="4 7" id="KW-0812">Transmembrane</keyword>
<sequence>MHGFIGEFFGTMILTAIGCGDGAGINLKGTFSRDQNWLFVSLGWGLGITFGVYVAGTLGSKGFINPAITLGTAICGLFPWSQVLPYLSGEFLGAFVGAALVLIQYYPHFKASKDEADGNSVGIFATAPAIESPVFNFFSELIASFIFIFTLLDLGNFTQGLKPLIVGLIITAIGMALGGTTGFAVNPARDWGPRLAYTVLPVPNKGTANWKYAWVPMVGPIVGGILAAGLHVALMK</sequence>
<gene>
    <name evidence="9" type="ORF">FC64_GL000205</name>
</gene>
<dbReference type="PRINTS" id="PR02019">
    <property type="entry name" value="AQUAPORIN7"/>
</dbReference>
<organism evidence="9 10">
    <name type="scientific">Ligilactobacillus araffinosus DSM 20653</name>
    <dbReference type="NCBI Taxonomy" id="1423820"/>
    <lineage>
        <taxon>Bacteria</taxon>
        <taxon>Bacillati</taxon>
        <taxon>Bacillota</taxon>
        <taxon>Bacilli</taxon>
        <taxon>Lactobacillales</taxon>
        <taxon>Lactobacillaceae</taxon>
        <taxon>Ligilactobacillus</taxon>
    </lineage>
</organism>
<feature type="transmembrane region" description="Helical" evidence="8">
    <location>
        <begin position="164"/>
        <end position="185"/>
    </location>
</feature>
<comment type="subcellular location">
    <subcellularLocation>
        <location evidence="1">Membrane</location>
        <topology evidence="1">Multi-pass membrane protein</topology>
    </subcellularLocation>
</comment>
<dbReference type="Proteomes" id="UP000051291">
    <property type="component" value="Unassembled WGS sequence"/>
</dbReference>
<dbReference type="InterPro" id="IPR023271">
    <property type="entry name" value="Aquaporin-like"/>
</dbReference>
<evidence type="ECO:0000256" key="4">
    <source>
        <dbReference type="ARBA" id="ARBA00022692"/>
    </source>
</evidence>
<feature type="transmembrane region" description="Helical" evidence="8">
    <location>
        <begin position="87"/>
        <end position="106"/>
    </location>
</feature>
<name>A0A0R1ZDM1_9LACO</name>
<dbReference type="SUPFAM" id="SSF81338">
    <property type="entry name" value="Aquaporin-like"/>
    <property type="match status" value="1"/>
</dbReference>
<dbReference type="PATRIC" id="fig|1423820.4.peg.208"/>
<dbReference type="PANTHER" id="PTHR43829:SF9">
    <property type="entry name" value="AQUAPORIN-9"/>
    <property type="match status" value="1"/>
</dbReference>
<evidence type="ECO:0000256" key="6">
    <source>
        <dbReference type="ARBA" id="ARBA00023136"/>
    </source>
</evidence>
<keyword evidence="3 7" id="KW-0813">Transport</keyword>
<accession>A0A0R1ZDM1</accession>
<dbReference type="RefSeq" id="WP_057906364.1">
    <property type="nucleotide sequence ID" value="NZ_AYYZ01000012.1"/>
</dbReference>
<keyword evidence="6 8" id="KW-0472">Membrane</keyword>
<evidence type="ECO:0000256" key="3">
    <source>
        <dbReference type="ARBA" id="ARBA00022448"/>
    </source>
</evidence>
<dbReference type="GO" id="GO:0005886">
    <property type="term" value="C:plasma membrane"/>
    <property type="evidence" value="ECO:0007669"/>
    <property type="project" value="TreeGrafter"/>
</dbReference>
<reference evidence="9 10" key="1">
    <citation type="journal article" date="2015" name="Genome Announc.">
        <title>Expanding the biotechnology potential of lactobacilli through comparative genomics of 213 strains and associated genera.</title>
        <authorList>
            <person name="Sun Z."/>
            <person name="Harris H.M."/>
            <person name="McCann A."/>
            <person name="Guo C."/>
            <person name="Argimon S."/>
            <person name="Zhang W."/>
            <person name="Yang X."/>
            <person name="Jeffery I.B."/>
            <person name="Cooney J.C."/>
            <person name="Kagawa T.F."/>
            <person name="Liu W."/>
            <person name="Song Y."/>
            <person name="Salvetti E."/>
            <person name="Wrobel A."/>
            <person name="Rasinkangas P."/>
            <person name="Parkhill J."/>
            <person name="Rea M.C."/>
            <person name="O'Sullivan O."/>
            <person name="Ritari J."/>
            <person name="Douillard F.P."/>
            <person name="Paul Ross R."/>
            <person name="Yang R."/>
            <person name="Briner A.E."/>
            <person name="Felis G.E."/>
            <person name="de Vos W.M."/>
            <person name="Barrangou R."/>
            <person name="Klaenhammer T.R."/>
            <person name="Caufield P.W."/>
            <person name="Cui Y."/>
            <person name="Zhang H."/>
            <person name="O'Toole P.W."/>
        </authorList>
    </citation>
    <scope>NUCLEOTIDE SEQUENCE [LARGE SCALE GENOMIC DNA]</scope>
    <source>
        <strain evidence="9 10">DSM 20653</strain>
    </source>
</reference>
<dbReference type="InterPro" id="IPR050363">
    <property type="entry name" value="MIP/Aquaporin"/>
</dbReference>